<evidence type="ECO:0000313" key="2">
    <source>
        <dbReference type="EMBL" id="KAI3948685.1"/>
    </source>
</evidence>
<keyword evidence="3" id="KW-1185">Reference proteome</keyword>
<dbReference type="InterPro" id="IPR000916">
    <property type="entry name" value="Bet_v_I/MLP"/>
</dbReference>
<dbReference type="Gene3D" id="3.30.530.20">
    <property type="match status" value="1"/>
</dbReference>
<dbReference type="GO" id="GO:0006952">
    <property type="term" value="P:defense response"/>
    <property type="evidence" value="ECO:0007669"/>
    <property type="project" value="InterPro"/>
</dbReference>
<feature type="domain" description="Bet v I/Major latex protein" evidence="1">
    <location>
        <begin position="5"/>
        <end position="185"/>
    </location>
</feature>
<dbReference type="Pfam" id="PF00407">
    <property type="entry name" value="Bet_v_1"/>
    <property type="match status" value="1"/>
</dbReference>
<dbReference type="SUPFAM" id="SSF55961">
    <property type="entry name" value="Bet v1-like"/>
    <property type="match status" value="1"/>
</dbReference>
<evidence type="ECO:0000259" key="1">
    <source>
        <dbReference type="SMART" id="SM01037"/>
    </source>
</evidence>
<gene>
    <name evidence="2" type="ORF">MKW98_027751</name>
</gene>
<dbReference type="InterPro" id="IPR051761">
    <property type="entry name" value="MLP-like_ligand-binding"/>
</dbReference>
<protein>
    <recommendedName>
        <fullName evidence="1">Bet v I/Major latex protein domain-containing protein</fullName>
    </recommendedName>
</protein>
<evidence type="ECO:0000313" key="3">
    <source>
        <dbReference type="Proteomes" id="UP001202328"/>
    </source>
</evidence>
<reference evidence="2" key="1">
    <citation type="submission" date="2022-04" db="EMBL/GenBank/DDBJ databases">
        <title>A functionally conserved STORR gene fusion in Papaver species that diverged 16.8 million years ago.</title>
        <authorList>
            <person name="Catania T."/>
        </authorList>
    </citation>
    <scope>NUCLEOTIDE SEQUENCE</scope>
    <source>
        <strain evidence="2">S-188037</strain>
    </source>
</reference>
<dbReference type="EMBL" id="JAJJMB010003237">
    <property type="protein sequence ID" value="KAI3948685.1"/>
    <property type="molecule type" value="Genomic_DNA"/>
</dbReference>
<sequence>MVVSSVVDTLELAVEFKSPADKFWEALKTWSSILPEVLPETYRSIEVVEDVNGEKNGSVTLWKMNPSTLIEGAPVMMEEKKKLGSVDEVTKTITYSVVGGDLLKLYKSYEPNFTLIPKISTSTSAKNEGDVVDDKVEEKDEIVGGGTVKWSVKYEKVNEMVPEPNMVKAMIFKTLLILDEHVLSKQNEVVEQDEHILSKQNQVVEQKEQTEVITN</sequence>
<dbReference type="Proteomes" id="UP001202328">
    <property type="component" value="Unassembled WGS sequence"/>
</dbReference>
<comment type="caution">
    <text evidence="2">The sequence shown here is derived from an EMBL/GenBank/DDBJ whole genome shotgun (WGS) entry which is preliminary data.</text>
</comment>
<dbReference type="PANTHER" id="PTHR31907">
    <property type="entry name" value="MLP-LIKE PROTEIN 423"/>
    <property type="match status" value="1"/>
</dbReference>
<proteinExistence type="predicted"/>
<organism evidence="2 3">
    <name type="scientific">Papaver atlanticum</name>
    <dbReference type="NCBI Taxonomy" id="357466"/>
    <lineage>
        <taxon>Eukaryota</taxon>
        <taxon>Viridiplantae</taxon>
        <taxon>Streptophyta</taxon>
        <taxon>Embryophyta</taxon>
        <taxon>Tracheophyta</taxon>
        <taxon>Spermatophyta</taxon>
        <taxon>Magnoliopsida</taxon>
        <taxon>Ranunculales</taxon>
        <taxon>Papaveraceae</taxon>
        <taxon>Papaveroideae</taxon>
        <taxon>Papaver</taxon>
    </lineage>
</organism>
<dbReference type="SMART" id="SM01037">
    <property type="entry name" value="Bet_v_1"/>
    <property type="match status" value="1"/>
</dbReference>
<name>A0AAD4TCL7_9MAGN</name>
<accession>A0AAD4TCL7</accession>
<dbReference type="InterPro" id="IPR023393">
    <property type="entry name" value="START-like_dom_sf"/>
</dbReference>
<dbReference type="AlphaFoldDB" id="A0AAD4TCL7"/>